<dbReference type="SUPFAM" id="SSF56672">
    <property type="entry name" value="DNA/RNA polymerases"/>
    <property type="match status" value="1"/>
</dbReference>
<evidence type="ECO:0000313" key="4">
    <source>
        <dbReference type="EMBL" id="EGO61702.1"/>
    </source>
</evidence>
<feature type="transmembrane region" description="Helical" evidence="3">
    <location>
        <begin position="12"/>
        <end position="32"/>
    </location>
</feature>
<accession>F8MEY1</accession>
<feature type="non-terminal residue" evidence="4">
    <location>
        <position position="53"/>
    </location>
</feature>
<proteinExistence type="predicted"/>
<comment type="subcellular location">
    <subcellularLocation>
        <location evidence="1">Mitochondrion</location>
    </subcellularLocation>
</comment>
<evidence type="ECO:0000256" key="3">
    <source>
        <dbReference type="SAM" id="Phobius"/>
    </source>
</evidence>
<reference evidence="5" key="1">
    <citation type="journal article" date="2011" name="Genetics">
        <title>Massive changes in genome architecture accompany the transition to self-fertility in the filamentous fungus Neurospora tetrasperma.</title>
        <authorList>
            <person name="Ellison C.E."/>
            <person name="Stajich J.E."/>
            <person name="Jacobson D.J."/>
            <person name="Natvig D.O."/>
            <person name="Lapidus A."/>
            <person name="Foster B."/>
            <person name="Aerts A."/>
            <person name="Riley R."/>
            <person name="Lindquist E.A."/>
            <person name="Grigoriev I.V."/>
            <person name="Taylor J.W."/>
        </authorList>
    </citation>
    <scope>NUCLEOTIDE SEQUENCE [LARGE SCALE GENOMIC DNA]</scope>
    <source>
        <strain evidence="5">FGSC 2508 / P0657</strain>
    </source>
</reference>
<keyword evidence="3" id="KW-1133">Transmembrane helix</keyword>
<dbReference type="EMBL" id="GL891302">
    <property type="protein sequence ID" value="EGO61702.1"/>
    <property type="molecule type" value="Genomic_DNA"/>
</dbReference>
<dbReference type="VEuPathDB" id="FungiDB:NEUTE1DRAFT_32801"/>
<keyword evidence="2" id="KW-0496">Mitochondrion</keyword>
<dbReference type="GO" id="GO:0005739">
    <property type="term" value="C:mitochondrion"/>
    <property type="evidence" value="ECO:0007669"/>
    <property type="project" value="UniProtKB-SubCell"/>
</dbReference>
<organism evidence="4 5">
    <name type="scientific">Neurospora tetrasperma (strain FGSC 2508 / ATCC MYA-4615 / P0657)</name>
    <dbReference type="NCBI Taxonomy" id="510951"/>
    <lineage>
        <taxon>Eukaryota</taxon>
        <taxon>Fungi</taxon>
        <taxon>Dikarya</taxon>
        <taxon>Ascomycota</taxon>
        <taxon>Pezizomycotina</taxon>
        <taxon>Sordariomycetes</taxon>
        <taxon>Sordariomycetidae</taxon>
        <taxon>Sordariales</taxon>
        <taxon>Sordariaceae</taxon>
        <taxon>Neurospora</taxon>
    </lineage>
</organism>
<keyword evidence="3" id="KW-0812">Transmembrane</keyword>
<name>F8MEY1_NEUT8</name>
<gene>
    <name evidence="4" type="ORF">NEUTE1DRAFT_32801</name>
</gene>
<evidence type="ECO:0000256" key="1">
    <source>
        <dbReference type="ARBA" id="ARBA00004173"/>
    </source>
</evidence>
<dbReference type="Gene3D" id="3.10.10.10">
    <property type="entry name" value="HIV Type 1 Reverse Transcriptase, subunit A, domain 1"/>
    <property type="match status" value="1"/>
</dbReference>
<dbReference type="KEGG" id="nte:NEUTE1DRAFT32801"/>
<dbReference type="OrthoDB" id="5152741at2759"/>
<dbReference type="InterPro" id="IPR043502">
    <property type="entry name" value="DNA/RNA_pol_sf"/>
</dbReference>
<keyword evidence="5" id="KW-1185">Reference proteome</keyword>
<dbReference type="InterPro" id="IPR043128">
    <property type="entry name" value="Rev_trsase/Diguanyl_cyclase"/>
</dbReference>
<dbReference type="Gene3D" id="3.30.70.270">
    <property type="match status" value="1"/>
</dbReference>
<dbReference type="AlphaFoldDB" id="F8MEY1"/>
<feature type="non-terminal residue" evidence="4">
    <location>
        <position position="1"/>
    </location>
</feature>
<evidence type="ECO:0000313" key="5">
    <source>
        <dbReference type="Proteomes" id="UP000008065"/>
    </source>
</evidence>
<dbReference type="HOGENOM" id="CLU_000384_35_1_1"/>
<evidence type="ECO:0000256" key="2">
    <source>
        <dbReference type="ARBA" id="ARBA00023128"/>
    </source>
</evidence>
<protein>
    <submittedName>
        <fullName evidence="4">Uncharacterized protein</fullName>
    </submittedName>
</protein>
<keyword evidence="3" id="KW-0472">Membrane</keyword>
<dbReference type="Proteomes" id="UP000008065">
    <property type="component" value="Unassembled WGS sequence"/>
</dbReference>
<dbReference type="RefSeq" id="XP_009847040.1">
    <property type="nucleotide sequence ID" value="XM_009848738.1"/>
</dbReference>
<dbReference type="GeneID" id="20827437"/>
<sequence length="53" mass="6374">PVLFIKKLGSRIYIYINYGGVNNITFKLYYLFPFIKEILNTICYIKIFTKFDI</sequence>